<feature type="region of interest" description="Disordered" evidence="1">
    <location>
        <begin position="1"/>
        <end position="106"/>
    </location>
</feature>
<evidence type="ECO:0000256" key="1">
    <source>
        <dbReference type="SAM" id="MobiDB-lite"/>
    </source>
</evidence>
<evidence type="ECO:0008006" key="4">
    <source>
        <dbReference type="Google" id="ProtNLM"/>
    </source>
</evidence>
<gene>
    <name evidence="2" type="ORF">M1B72_07345</name>
</gene>
<accession>A0ABY4LK46</accession>
<dbReference type="RefSeq" id="WP_248647100.1">
    <property type="nucleotide sequence ID" value="NZ_CP096574.1"/>
</dbReference>
<evidence type="ECO:0000313" key="2">
    <source>
        <dbReference type="EMBL" id="UPU37511.1"/>
    </source>
</evidence>
<organism evidence="2 3">
    <name type="scientific">Geomonas paludis</name>
    <dbReference type="NCBI Taxonomy" id="2740185"/>
    <lineage>
        <taxon>Bacteria</taxon>
        <taxon>Pseudomonadati</taxon>
        <taxon>Thermodesulfobacteriota</taxon>
        <taxon>Desulfuromonadia</taxon>
        <taxon>Geobacterales</taxon>
        <taxon>Geobacteraceae</taxon>
        <taxon>Geomonas</taxon>
    </lineage>
</organism>
<name>A0ABY4LK46_9BACT</name>
<evidence type="ECO:0000313" key="3">
    <source>
        <dbReference type="Proteomes" id="UP000831485"/>
    </source>
</evidence>
<dbReference type="EMBL" id="CP096574">
    <property type="protein sequence ID" value="UPU37511.1"/>
    <property type="molecule type" value="Genomic_DNA"/>
</dbReference>
<proteinExistence type="predicted"/>
<sequence>MRNDLDKCSGSGGPPEIRSHPPQEASGDVKRWSNGKPRLEKPSVLKPRNRKGGRPPKVPGKVKGGKTSGGKAKGAKSGKKSGKERSKSGFHKIPVLPQKGPKASHRKTASLEYEFKHRVIGKAHNIPQQTRKKAFNDVKQICKAMEKHPFNLNSIRSMSEKHIKQYSDMMRNGDVLSQKTGEFLAPSTVYDRVLRACWMYNSMNPGKKLEPRHIGVQKLRIDIHKPVDFGKHPDYAVKREAVHQFIRNHEIYGWLAPGDRLGSTFGLREDERVGTRGHTITRMNGQLCVDKGQGKGYEKVSTKQIRAWYGNGSYVQYVRHVKEGEEYLIPEWAKGSLGRYVEVENREQWAAIKEVREACAANNSKSGRIIPDGMTKKQAEDAVKNSWQAAKKELGLKGRENYAYTTNGDRGHYVQDCCDRGLSDKEIITRMGHFDTDKLDFYRDKAKYK</sequence>
<dbReference type="Proteomes" id="UP000831485">
    <property type="component" value="Chromosome"/>
</dbReference>
<protein>
    <recommendedName>
        <fullName evidence="4">Tyr recombinase domain-containing protein</fullName>
    </recommendedName>
</protein>
<feature type="compositionally biased region" description="Basic and acidic residues" evidence="1">
    <location>
        <begin position="17"/>
        <end position="43"/>
    </location>
</feature>
<reference evidence="2" key="1">
    <citation type="submission" date="2022-04" db="EMBL/GenBank/DDBJ databases">
        <authorList>
            <person name="Liu G."/>
        </authorList>
    </citation>
    <scope>NUCLEOTIDE SEQUENCE</scope>
    <source>
        <strain evidence="2">RG22</strain>
    </source>
</reference>
<keyword evidence="3" id="KW-1185">Reference proteome</keyword>